<dbReference type="InterPro" id="IPR037171">
    <property type="entry name" value="NagB/RpiA_transferase-like"/>
</dbReference>
<dbReference type="OrthoDB" id="9810967at2"/>
<dbReference type="InterPro" id="IPR039104">
    <property type="entry name" value="6PGL"/>
</dbReference>
<keyword evidence="7 9" id="KW-0378">Hydrolase</keyword>
<dbReference type="EMBL" id="QOVF01000002">
    <property type="protein sequence ID" value="KAA0694647.1"/>
    <property type="molecule type" value="Genomic_DNA"/>
</dbReference>
<dbReference type="InterPro" id="IPR006148">
    <property type="entry name" value="Glc/Gal-6P_isomerase"/>
</dbReference>
<evidence type="ECO:0000256" key="6">
    <source>
        <dbReference type="ARBA" id="ARBA00020337"/>
    </source>
</evidence>
<comment type="catalytic activity">
    <reaction evidence="1 7">
        <text>6-phospho-D-glucono-1,5-lactone + H2O = 6-phospho-D-gluconate + H(+)</text>
        <dbReference type="Rhea" id="RHEA:12556"/>
        <dbReference type="ChEBI" id="CHEBI:15377"/>
        <dbReference type="ChEBI" id="CHEBI:15378"/>
        <dbReference type="ChEBI" id="CHEBI:57955"/>
        <dbReference type="ChEBI" id="CHEBI:58759"/>
        <dbReference type="EC" id="3.1.1.31"/>
    </reaction>
</comment>
<keyword evidence="10" id="KW-1185">Reference proteome</keyword>
<evidence type="ECO:0000256" key="4">
    <source>
        <dbReference type="ARBA" id="ARBA00010662"/>
    </source>
</evidence>
<evidence type="ECO:0000313" key="9">
    <source>
        <dbReference type="EMBL" id="KAA0694647.1"/>
    </source>
</evidence>
<feature type="domain" description="Glucosamine/galactosamine-6-phosphate isomerase" evidence="8">
    <location>
        <begin position="19"/>
        <end position="226"/>
    </location>
</feature>
<evidence type="ECO:0000256" key="1">
    <source>
        <dbReference type="ARBA" id="ARBA00000832"/>
    </source>
</evidence>
<dbReference type="GO" id="GO:0006098">
    <property type="term" value="P:pentose-phosphate shunt"/>
    <property type="evidence" value="ECO:0007669"/>
    <property type="project" value="UniProtKB-UniPathway"/>
</dbReference>
<dbReference type="Gene3D" id="3.40.50.1360">
    <property type="match status" value="1"/>
</dbReference>
<accession>A0A7V7GTJ9</accession>
<protein>
    <recommendedName>
        <fullName evidence="6 7">6-phosphogluconolactonase</fullName>
        <shortName evidence="7">6PGL</shortName>
        <ecNumber evidence="5 7">3.1.1.31</ecNumber>
    </recommendedName>
</protein>
<dbReference type="NCBIfam" id="TIGR01198">
    <property type="entry name" value="pgl"/>
    <property type="match status" value="1"/>
</dbReference>
<dbReference type="GO" id="GO:0017057">
    <property type="term" value="F:6-phosphogluconolactonase activity"/>
    <property type="evidence" value="ECO:0007669"/>
    <property type="project" value="UniProtKB-UniRule"/>
</dbReference>
<sequence>MSLSTLAAARGLPLHQASSAAEQAQQLAERVAGALNRALSTSATASLALSGGRSPEAFLRQLDRQPVNWSRIRLTLVDERWVPDTHADSNAGLVRRCMPTALRSATWYGLYQGGAPQRPPESDAQAASAFLQAWLPLDVVVLGMGTDGHCASLFPEQPGLEARLARNALTVCEAVPGPQQAPRLTLTGAALRTARLQLLAISGEDKCQRLCDAFDGPATRWPVAAFLAPPLEIFYSPEG</sequence>
<proteinExistence type="inferred from homology"/>
<dbReference type="Proteomes" id="UP000463138">
    <property type="component" value="Unassembled WGS sequence"/>
</dbReference>
<gene>
    <name evidence="7 9" type="primary">pgl</name>
    <name evidence="9" type="ORF">DT594_07060</name>
</gene>
<comment type="similarity">
    <text evidence="4 7">Belongs to the glucosamine/galactosamine-6-phosphate isomerase family. 6-phosphogluconolactonase subfamily.</text>
</comment>
<dbReference type="SUPFAM" id="SSF100950">
    <property type="entry name" value="NagB/RpiA/CoA transferase-like"/>
    <property type="match status" value="1"/>
</dbReference>
<evidence type="ECO:0000256" key="3">
    <source>
        <dbReference type="ARBA" id="ARBA00004961"/>
    </source>
</evidence>
<evidence type="ECO:0000256" key="7">
    <source>
        <dbReference type="RuleBase" id="RU365095"/>
    </source>
</evidence>
<dbReference type="CDD" id="cd01400">
    <property type="entry name" value="6PGL"/>
    <property type="match status" value="1"/>
</dbReference>
<organism evidence="9 10">
    <name type="scientific">Halopseudomonas laoshanensis</name>
    <dbReference type="NCBI Taxonomy" id="2268758"/>
    <lineage>
        <taxon>Bacteria</taxon>
        <taxon>Pseudomonadati</taxon>
        <taxon>Pseudomonadota</taxon>
        <taxon>Gammaproteobacteria</taxon>
        <taxon>Pseudomonadales</taxon>
        <taxon>Pseudomonadaceae</taxon>
        <taxon>Halopseudomonas</taxon>
    </lineage>
</organism>
<name>A0A7V7GTJ9_9GAMM</name>
<dbReference type="RefSeq" id="WP_149332047.1">
    <property type="nucleotide sequence ID" value="NZ_QOVF01000002.1"/>
</dbReference>
<reference evidence="9 10" key="1">
    <citation type="submission" date="2018-07" db="EMBL/GenBank/DDBJ databases">
        <title>Pseudomonas laoshanensis sp. nov., isolated from soil.</title>
        <authorList>
            <person name="Sun J."/>
            <person name="Yu L."/>
            <person name="Wang M."/>
            <person name="Zhang C."/>
        </authorList>
    </citation>
    <scope>NUCLEOTIDE SEQUENCE [LARGE SCALE GENOMIC DNA]</scope>
    <source>
        <strain evidence="9 10">Y22</strain>
    </source>
</reference>
<evidence type="ECO:0000313" key="10">
    <source>
        <dbReference type="Proteomes" id="UP000463138"/>
    </source>
</evidence>
<evidence type="ECO:0000259" key="8">
    <source>
        <dbReference type="Pfam" id="PF01182"/>
    </source>
</evidence>
<comment type="caution">
    <text evidence="9">The sequence shown here is derived from an EMBL/GenBank/DDBJ whole genome shotgun (WGS) entry which is preliminary data.</text>
</comment>
<dbReference type="UniPathway" id="UPA00115">
    <property type="reaction ID" value="UER00409"/>
</dbReference>
<evidence type="ECO:0000256" key="5">
    <source>
        <dbReference type="ARBA" id="ARBA00013198"/>
    </source>
</evidence>
<evidence type="ECO:0000256" key="2">
    <source>
        <dbReference type="ARBA" id="ARBA00002681"/>
    </source>
</evidence>
<dbReference type="InterPro" id="IPR005900">
    <property type="entry name" value="6-phosphogluconolactonase_DevB"/>
</dbReference>
<comment type="function">
    <text evidence="2 7">Hydrolysis of 6-phosphogluconolactone to 6-phosphogluconate.</text>
</comment>
<dbReference type="EC" id="3.1.1.31" evidence="5 7"/>
<dbReference type="GO" id="GO:0005975">
    <property type="term" value="P:carbohydrate metabolic process"/>
    <property type="evidence" value="ECO:0007669"/>
    <property type="project" value="UniProtKB-UniRule"/>
</dbReference>
<comment type="pathway">
    <text evidence="3 7">Carbohydrate degradation; pentose phosphate pathway; D-ribulose 5-phosphate from D-glucose 6-phosphate (oxidative stage): step 2/3.</text>
</comment>
<dbReference type="PANTHER" id="PTHR11054">
    <property type="entry name" value="6-PHOSPHOGLUCONOLACTONASE"/>
    <property type="match status" value="1"/>
</dbReference>
<dbReference type="Pfam" id="PF01182">
    <property type="entry name" value="Glucosamine_iso"/>
    <property type="match status" value="1"/>
</dbReference>
<dbReference type="PANTHER" id="PTHR11054:SF0">
    <property type="entry name" value="6-PHOSPHOGLUCONOLACTONASE"/>
    <property type="match status" value="1"/>
</dbReference>
<dbReference type="AlphaFoldDB" id="A0A7V7GTJ9"/>